<proteinExistence type="evidence at transcript level"/>
<organism evidence="2">
    <name type="scientific">Triatoma infestans</name>
    <name type="common">Assassin bug</name>
    <dbReference type="NCBI Taxonomy" id="30076"/>
    <lineage>
        <taxon>Eukaryota</taxon>
        <taxon>Metazoa</taxon>
        <taxon>Ecdysozoa</taxon>
        <taxon>Arthropoda</taxon>
        <taxon>Hexapoda</taxon>
        <taxon>Insecta</taxon>
        <taxon>Pterygota</taxon>
        <taxon>Neoptera</taxon>
        <taxon>Paraneoptera</taxon>
        <taxon>Hemiptera</taxon>
        <taxon>Heteroptera</taxon>
        <taxon>Panheteroptera</taxon>
        <taxon>Cimicomorpha</taxon>
        <taxon>Reduviidae</taxon>
        <taxon>Triatominae</taxon>
        <taxon>Triatoma</taxon>
    </lineage>
</organism>
<reference evidence="2" key="1">
    <citation type="journal article" date="2014" name="PLoS Negl. Trop. Dis.">
        <title>An updated insight into the Sialotranscriptome of Triatoma infestans: developmental stage and geographic variations.</title>
        <authorList>
            <person name="Schwarz A."/>
            <person name="Medrano-Mercado N."/>
            <person name="Schaub G.A."/>
            <person name="Struchiner C.J."/>
            <person name="Bargues M.D."/>
            <person name="Levy M.Z."/>
            <person name="Ribeiro J.M."/>
        </authorList>
    </citation>
    <scope>NUCLEOTIDE SEQUENCE</scope>
    <source>
        <strain evidence="2">Chile</strain>
        <tissue evidence="2">Salivary glands</tissue>
    </source>
</reference>
<evidence type="ECO:0000313" key="2">
    <source>
        <dbReference type="EMBL" id="JAC14366.1"/>
    </source>
</evidence>
<dbReference type="SUPFAM" id="SSF88633">
    <property type="entry name" value="Positive stranded ssRNA viruses"/>
    <property type="match status" value="1"/>
</dbReference>
<dbReference type="InterPro" id="IPR029053">
    <property type="entry name" value="Viral_coat"/>
</dbReference>
<feature type="non-terminal residue" evidence="2">
    <location>
        <position position="1"/>
    </location>
</feature>
<dbReference type="EMBL" id="GBBI01004346">
    <property type="protein sequence ID" value="JAC14366.1"/>
    <property type="molecule type" value="mRNA"/>
</dbReference>
<accession>A0A023EZZ6</accession>
<protein>
    <submittedName>
        <fullName evidence="2">Putative structural protein</fullName>
    </submittedName>
</protein>
<sequence length="445" mass="48317">IVFSGMASNNNKTNPTPARDRICPICKAVVKGRQGMRMHLEAKHPNQAGPRPKPKAGAPRPKNNKGGGGVSTSRRVSGKDIIGTVTVASSKQVGYQIIDMVLNPRMLGGSRFQQESRLWARWKPVSLMLEVKTSAPKLGGGLYITAWNADPADTLPGGVDSVRRLATYPISAERHIATPLEFKIPCDASRKWLILDSGDINDSSHGAVVCVLSAPMSGFEGSVQMSFHLNWIVEFDSPVLDVYRPDVGTQILADDGYCPYFTDSTSDWQEGNYLTFKHGEGGWPVPFPNAEYKVVYKCSVKYPYVNSSGAVSTAEYGVIAQDYSEYKIMALFATVDAARAYVSDPTSINRAIRYKAPGGFVSPNNPPWNSVPQYNEVGVSNRPSLVTPAITLPGEGCGCSRATEDRLLRVIDALENRIRGLEASNEAEGAVSLTSSYGEFPKETD</sequence>
<feature type="region of interest" description="Disordered" evidence="1">
    <location>
        <begin position="41"/>
        <end position="76"/>
    </location>
</feature>
<name>A0A023EZZ6_TRIIF</name>
<evidence type="ECO:0000256" key="1">
    <source>
        <dbReference type="SAM" id="MobiDB-lite"/>
    </source>
</evidence>
<dbReference type="AlphaFoldDB" id="A0A023EZZ6"/>
<dbReference type="Gene3D" id="2.60.120.20">
    <property type="match status" value="1"/>
</dbReference>